<organism evidence="3 4">
    <name type="scientific">Nocardia cerradoensis</name>
    <dbReference type="NCBI Taxonomy" id="85688"/>
    <lineage>
        <taxon>Bacteria</taxon>
        <taxon>Bacillati</taxon>
        <taxon>Actinomycetota</taxon>
        <taxon>Actinomycetes</taxon>
        <taxon>Mycobacteriales</taxon>
        <taxon>Nocardiaceae</taxon>
        <taxon>Nocardia</taxon>
    </lineage>
</organism>
<proteinExistence type="predicted"/>
<keyword evidence="4" id="KW-1185">Reference proteome</keyword>
<dbReference type="InterPro" id="IPR001387">
    <property type="entry name" value="Cro/C1-type_HTH"/>
</dbReference>
<comment type="caution">
    <text evidence="3">The sequence shown here is derived from an EMBL/GenBank/DDBJ whole genome shotgun (WGS) entry which is preliminary data.</text>
</comment>
<dbReference type="AlphaFoldDB" id="A0A231GUM9"/>
<feature type="region of interest" description="Disordered" evidence="1">
    <location>
        <begin position="24"/>
        <end position="163"/>
    </location>
</feature>
<evidence type="ECO:0000256" key="1">
    <source>
        <dbReference type="SAM" id="MobiDB-lite"/>
    </source>
</evidence>
<dbReference type="EMBL" id="NGAF01000034">
    <property type="protein sequence ID" value="OXR40333.1"/>
    <property type="molecule type" value="Genomic_DNA"/>
</dbReference>
<feature type="compositionally biased region" description="Pro residues" evidence="1">
    <location>
        <begin position="139"/>
        <end position="150"/>
    </location>
</feature>
<evidence type="ECO:0000259" key="2">
    <source>
        <dbReference type="PROSITE" id="PS50943"/>
    </source>
</evidence>
<dbReference type="PANTHER" id="PTHR35010">
    <property type="entry name" value="BLL4672 PROTEIN-RELATED"/>
    <property type="match status" value="1"/>
</dbReference>
<dbReference type="PROSITE" id="PS50943">
    <property type="entry name" value="HTH_CROC1"/>
    <property type="match status" value="1"/>
</dbReference>
<dbReference type="RefSeq" id="WP_094028205.1">
    <property type="nucleotide sequence ID" value="NZ_NGAF01000034.1"/>
</dbReference>
<accession>A0A231GUM9</accession>
<sequence length="413" mass="45171">MLVRIRYGQLELLRATQFAEPFDIASSTTTPTAAKEGDPGVTPHMEPNENTRSLAMARTRAHSADPRIHPHRPQTGPDRGMAVYQSLVTADDDSDEGGPTARARSPWADDGPWRGRGQPPTRDGINPYLPSSGLQISPHQPPVSGGPPTPESRDEGTSSRPEEAELDRIIAAELEEHRVFEGFATVGRQITHSELAEQTSLSKEHIGKILRGQRRVNVRTLQTFAAPLGLPHEVRDHLAELILRNETSARAAPEPGPAPADMKQQLTATRFPAILLTAGLFDIAAANDAAVQKLPRLLEAGNFLRWLVYDPMARLVFAGSAWHEVTTVFTYALHYLSRGTVPEQARAALIAELSTQPEFPRMWTARIDGQLFPLHTTIADPTHSSQATPIALTVSTPWRAPARHLNISLVPST</sequence>
<name>A0A231GUM9_9NOCA</name>
<dbReference type="Gene3D" id="3.30.450.180">
    <property type="match status" value="1"/>
</dbReference>
<reference evidence="3 4" key="1">
    <citation type="submission" date="2017-07" db="EMBL/GenBank/DDBJ databases">
        <title>First draft Genome Sequence of Nocardia cerradoensis isolated from human infection.</title>
        <authorList>
            <person name="Carrasco G."/>
        </authorList>
    </citation>
    <scope>NUCLEOTIDE SEQUENCE [LARGE SCALE GENOMIC DNA]</scope>
    <source>
        <strain evidence="3 4">CNM20130759</strain>
    </source>
</reference>
<feature type="domain" description="HTH cro/C1-type" evidence="2">
    <location>
        <begin position="193"/>
        <end position="235"/>
    </location>
</feature>
<dbReference type="InterPro" id="IPR010982">
    <property type="entry name" value="Lambda_DNA-bd_dom_sf"/>
</dbReference>
<feature type="compositionally biased region" description="Basic and acidic residues" evidence="1">
    <location>
        <begin position="151"/>
        <end position="163"/>
    </location>
</feature>
<evidence type="ECO:0000313" key="4">
    <source>
        <dbReference type="Proteomes" id="UP000215506"/>
    </source>
</evidence>
<dbReference type="SUPFAM" id="SSF47413">
    <property type="entry name" value="lambda repressor-like DNA-binding domains"/>
    <property type="match status" value="1"/>
</dbReference>
<dbReference type="PANTHER" id="PTHR35010:SF2">
    <property type="entry name" value="BLL4672 PROTEIN"/>
    <property type="match status" value="1"/>
</dbReference>
<dbReference type="Gene3D" id="1.10.260.40">
    <property type="entry name" value="lambda repressor-like DNA-binding domains"/>
    <property type="match status" value="1"/>
</dbReference>
<gene>
    <name evidence="3" type="ORF">B7C42_07594</name>
</gene>
<dbReference type="Proteomes" id="UP000215506">
    <property type="component" value="Unassembled WGS sequence"/>
</dbReference>
<dbReference type="SMART" id="SM00530">
    <property type="entry name" value="HTH_XRE"/>
    <property type="match status" value="1"/>
</dbReference>
<protein>
    <recommendedName>
        <fullName evidence="2">HTH cro/C1-type domain-containing protein</fullName>
    </recommendedName>
</protein>
<dbReference type="GO" id="GO:0003677">
    <property type="term" value="F:DNA binding"/>
    <property type="evidence" value="ECO:0007669"/>
    <property type="project" value="InterPro"/>
</dbReference>
<evidence type="ECO:0000313" key="3">
    <source>
        <dbReference type="EMBL" id="OXR40333.1"/>
    </source>
</evidence>